<name>A0ABS8WH23_9GAMM</name>
<dbReference type="Proteomes" id="UP001201273">
    <property type="component" value="Unassembled WGS sequence"/>
</dbReference>
<evidence type="ECO:0000256" key="2">
    <source>
        <dbReference type="ARBA" id="ARBA00022806"/>
    </source>
</evidence>
<dbReference type="InterPro" id="IPR007527">
    <property type="entry name" value="Znf_SWIM"/>
</dbReference>
<dbReference type="PANTHER" id="PTHR10799">
    <property type="entry name" value="SNF2/RAD54 HELICASE FAMILY"/>
    <property type="match status" value="1"/>
</dbReference>
<dbReference type="PROSITE" id="PS51194">
    <property type="entry name" value="HELICASE_CTER"/>
    <property type="match status" value="1"/>
</dbReference>
<sequence>MLDYSEKDIRNSFGGPTFERGLKVFTEGMVQKCKYSPELDKLIGSLTGSDKETSYSTNVEVKASNQPGKLIIRSQCSCPVGWNCKHAVALLLAYQKQLEPADPYQLWFSQLPLHLQQSQASSPSAAAKEKAIYCLSNNKDGLIQVEVGAAKTLKDGSFGAFSSKRLEELVNDYSWSDSWLTDFDKNLVRLLLLKETDKYNLKSTVISTENDELALKRMLKSGRCFWESTASPLQLGSSAKLTLSWHKQEQHQLSIELEGIDEQWQLLPTPSPWYLIPNSLVAGPIETELEGSFLQSLQALPPLGEQQATHFTQELLINFTEDTIPAPIQLPKIEVDAPLVPVLTVKKSSLENGQTALIAEFWFAYGEVRLCPSVIHLDRQTRFTIHGNSYHIKRELEQEQQAWQQYQRLQLKPANEHLLQGRLDKQVLQGFLYSNGKVSQEELWLGFNLLHGERLKQQGWQVEFDKNIDLTAQQIQGMNIEIEENSQWFDVGLTIEVEGRSLPLLPMLLEWIQRHTDWKSQKGDLILPQKNGAMLTIKRSSIEPILAILEELTNQDNLTLRLPNTHAGLLAQLPDINNWVGGEHVKKLAQKLANFSGIQAIAPSPNLKAELRSYQQDGLNWLNFLFDYGFGGILADDMGLGKTVQALAYLQHRKDIGKLTKPALVICPTSLVGNWESEAKKFTPNLTTLKLHGPERKQLFAEINNHDIIISTYPLMVRDSEELDQFEFSELILDEAQVIKNPTAKMTQTVKKLNSDHRLCLTGTPMENHLGELWSIYDFLMPGFLGNLSAFNKHYRTPIEKEGDFQTKQWLKQKVSPFLLRRTKDQVAKELPPKTEITHLIEMPPEQRTLYESIRVTMESRVQGLLASKGMARSRIEFLDALLKMRQACCDPKLVKLEEAQKINQSAKLDFLMEIVPEMLEEGRRILIFSQFAQMLALIENKFKDAKIPYAKLTGQTQKRSDVINSFQNGDVPVFLISLKAGGVGLNLTAADTVIHYDPWWNPAAENQATDRAYRIGQDKPVFVYKLICEKTVEERVLQLQQQKQQLADAVYGDKEAEHQVLTDSDQLLKLFESM</sequence>
<proteinExistence type="predicted"/>
<dbReference type="Gene3D" id="3.40.50.300">
    <property type="entry name" value="P-loop containing nucleotide triphosphate hydrolases"/>
    <property type="match status" value="1"/>
</dbReference>
<keyword evidence="1" id="KW-0378">Hydrolase</keyword>
<evidence type="ECO:0000259" key="4">
    <source>
        <dbReference type="PROSITE" id="PS50966"/>
    </source>
</evidence>
<dbReference type="SMART" id="SM00490">
    <property type="entry name" value="HELICc"/>
    <property type="match status" value="1"/>
</dbReference>
<evidence type="ECO:0000313" key="7">
    <source>
        <dbReference type="EMBL" id="MCE2596936.1"/>
    </source>
</evidence>
<dbReference type="CDD" id="cd18012">
    <property type="entry name" value="DEXQc_arch_SWI2_SNF2"/>
    <property type="match status" value="1"/>
</dbReference>
<dbReference type="InterPro" id="IPR027417">
    <property type="entry name" value="P-loop_NTPase"/>
</dbReference>
<keyword evidence="2 7" id="KW-0547">Nucleotide-binding</keyword>
<dbReference type="InterPro" id="IPR001650">
    <property type="entry name" value="Helicase_C-like"/>
</dbReference>
<organism evidence="7 8">
    <name type="scientific">Motilimonas cestriensis</name>
    <dbReference type="NCBI Taxonomy" id="2742685"/>
    <lineage>
        <taxon>Bacteria</taxon>
        <taxon>Pseudomonadati</taxon>
        <taxon>Pseudomonadota</taxon>
        <taxon>Gammaproteobacteria</taxon>
        <taxon>Alteromonadales</taxon>
        <taxon>Alteromonadales genera incertae sedis</taxon>
        <taxon>Motilimonas</taxon>
    </lineage>
</organism>
<gene>
    <name evidence="7" type="ORF">K6Y31_19355</name>
</gene>
<feature type="domain" description="Helicase C-terminal" evidence="6">
    <location>
        <begin position="908"/>
        <end position="1058"/>
    </location>
</feature>
<dbReference type="GO" id="GO:0004386">
    <property type="term" value="F:helicase activity"/>
    <property type="evidence" value="ECO:0007669"/>
    <property type="project" value="UniProtKB-KW"/>
</dbReference>
<dbReference type="InterPro" id="IPR038718">
    <property type="entry name" value="SNF2-like_sf"/>
</dbReference>
<evidence type="ECO:0000259" key="5">
    <source>
        <dbReference type="PROSITE" id="PS51192"/>
    </source>
</evidence>
<dbReference type="Pfam" id="PF00176">
    <property type="entry name" value="SNF2-rel_dom"/>
    <property type="match status" value="1"/>
</dbReference>
<dbReference type="SUPFAM" id="SSF52540">
    <property type="entry name" value="P-loop containing nucleoside triphosphate hydrolases"/>
    <property type="match status" value="2"/>
</dbReference>
<dbReference type="PROSITE" id="PS50966">
    <property type="entry name" value="ZF_SWIM"/>
    <property type="match status" value="1"/>
</dbReference>
<keyword evidence="3" id="KW-0862">Zinc</keyword>
<keyword evidence="3" id="KW-0479">Metal-binding</keyword>
<dbReference type="CDD" id="cd18793">
    <property type="entry name" value="SF2_C_SNF"/>
    <property type="match status" value="1"/>
</dbReference>
<protein>
    <submittedName>
        <fullName evidence="7">DEAD/DEAH box helicase</fullName>
    </submittedName>
</protein>
<accession>A0ABS8WH23</accession>
<dbReference type="SMART" id="SM00487">
    <property type="entry name" value="DEXDc"/>
    <property type="match status" value="1"/>
</dbReference>
<keyword evidence="8" id="KW-1185">Reference proteome</keyword>
<dbReference type="InterPro" id="IPR049730">
    <property type="entry name" value="SNF2/RAD54-like_C"/>
</dbReference>
<feature type="domain" description="Helicase ATP-binding" evidence="5">
    <location>
        <begin position="623"/>
        <end position="783"/>
    </location>
</feature>
<comment type="caution">
    <text evidence="7">The sequence shown here is derived from an EMBL/GenBank/DDBJ whole genome shotgun (WGS) entry which is preliminary data.</text>
</comment>
<keyword evidence="3" id="KW-0863">Zinc-finger</keyword>
<dbReference type="Pfam" id="PF04434">
    <property type="entry name" value="SWIM"/>
    <property type="match status" value="1"/>
</dbReference>
<evidence type="ECO:0000256" key="1">
    <source>
        <dbReference type="ARBA" id="ARBA00022801"/>
    </source>
</evidence>
<dbReference type="Pfam" id="PF00271">
    <property type="entry name" value="Helicase_C"/>
    <property type="match status" value="1"/>
</dbReference>
<dbReference type="EMBL" id="JAIMJA010000028">
    <property type="protein sequence ID" value="MCE2596936.1"/>
    <property type="molecule type" value="Genomic_DNA"/>
</dbReference>
<feature type="domain" description="SWIM-type" evidence="4">
    <location>
        <begin position="55"/>
        <end position="95"/>
    </location>
</feature>
<keyword evidence="2 7" id="KW-0067">ATP-binding</keyword>
<dbReference type="InterPro" id="IPR000330">
    <property type="entry name" value="SNF2_N"/>
</dbReference>
<dbReference type="InterPro" id="IPR014001">
    <property type="entry name" value="Helicase_ATP-bd"/>
</dbReference>
<dbReference type="PROSITE" id="PS51192">
    <property type="entry name" value="HELICASE_ATP_BIND_1"/>
    <property type="match status" value="1"/>
</dbReference>
<keyword evidence="2 7" id="KW-0347">Helicase</keyword>
<dbReference type="Gene3D" id="3.40.50.10810">
    <property type="entry name" value="Tandem AAA-ATPase domain"/>
    <property type="match status" value="1"/>
</dbReference>
<evidence type="ECO:0000256" key="3">
    <source>
        <dbReference type="PROSITE-ProRule" id="PRU00325"/>
    </source>
</evidence>
<evidence type="ECO:0000313" key="8">
    <source>
        <dbReference type="Proteomes" id="UP001201273"/>
    </source>
</evidence>
<evidence type="ECO:0000259" key="6">
    <source>
        <dbReference type="PROSITE" id="PS51194"/>
    </source>
</evidence>
<reference evidence="7 8" key="1">
    <citation type="journal article" date="2022" name="Environ. Microbiol. Rep.">
        <title>Eco-phylogenetic analyses reveal divergent evolution of vitamin B12 metabolism in the marine bacterial family 'Psychromonadaceae'.</title>
        <authorList>
            <person name="Jin X."/>
            <person name="Yang Y."/>
            <person name="Cao H."/>
            <person name="Gao B."/>
            <person name="Zhao Z."/>
        </authorList>
    </citation>
    <scope>NUCLEOTIDE SEQUENCE [LARGE SCALE GENOMIC DNA]</scope>
    <source>
        <strain evidence="7 8">MKS20</strain>
    </source>
</reference>